<sequence length="147" mass="15816">MSNSASERTSSTSTLANELGHNLGLNKGDYVQEVGYDDDVDQALCEAIENIIGDKIADGEEDDVYDVILMWWRSDDDDLIDGLVDAQTTLKEGGVVWLLSPKANRPGHISPADISEAAPTAGMHVTSTVSAADDWAGFRLVGKKNYS</sequence>
<evidence type="ECO:0000313" key="1">
    <source>
        <dbReference type="EMBL" id="KHS51987.1"/>
    </source>
</evidence>
<dbReference type="EMBL" id="JTJZ01000020">
    <property type="protein sequence ID" value="KHS51987.1"/>
    <property type="molecule type" value="Genomic_DNA"/>
</dbReference>
<evidence type="ECO:0000313" key="3">
    <source>
        <dbReference type="Proteomes" id="UP000031488"/>
    </source>
</evidence>
<proteinExistence type="predicted"/>
<gene>
    <name evidence="1" type="ORF">AE0388_2537</name>
    <name evidence="2" type="ORF">BLIN101_00460</name>
</gene>
<protein>
    <recommendedName>
        <fullName evidence="5">DUF3052 domain-containing protein</fullName>
    </recommendedName>
</protein>
<keyword evidence="3" id="KW-1185">Reference proteome</keyword>
<dbReference type="Pfam" id="PF11253">
    <property type="entry name" value="DUF3052"/>
    <property type="match status" value="1"/>
</dbReference>
<name>A0A0B9AMJ6_BRELN</name>
<organism evidence="1 3">
    <name type="scientific">Brevibacterium linens</name>
    <dbReference type="NCBI Taxonomy" id="1703"/>
    <lineage>
        <taxon>Bacteria</taxon>
        <taxon>Bacillati</taxon>
        <taxon>Actinomycetota</taxon>
        <taxon>Actinomycetes</taxon>
        <taxon>Micrococcales</taxon>
        <taxon>Brevibacteriaceae</taxon>
        <taxon>Brevibacterium</taxon>
    </lineage>
</organism>
<accession>A0A0B9AMJ6</accession>
<dbReference type="InterPro" id="IPR021412">
    <property type="entry name" value="DUF3052"/>
</dbReference>
<dbReference type="OrthoDB" id="5185945at2"/>
<dbReference type="Proteomes" id="UP000234498">
    <property type="component" value="Unassembled WGS sequence"/>
</dbReference>
<reference evidence="2 4" key="2">
    <citation type="submission" date="2017-03" db="EMBL/GenBank/DDBJ databases">
        <authorList>
            <person name="Afonso C.L."/>
            <person name="Miller P.J."/>
            <person name="Scott M.A."/>
            <person name="Spackman E."/>
            <person name="Goraichik I."/>
            <person name="Dimitrov K.M."/>
            <person name="Suarez D.L."/>
            <person name="Swayne D.E."/>
        </authorList>
    </citation>
    <scope>NUCLEOTIDE SEQUENCE [LARGE SCALE GENOMIC DNA]</scope>
    <source>
        <strain evidence="2 4">Mu101</strain>
    </source>
</reference>
<dbReference type="EMBL" id="FXZA01000001">
    <property type="protein sequence ID" value="SMX65752.1"/>
    <property type="molecule type" value="Genomic_DNA"/>
</dbReference>
<dbReference type="RefSeq" id="WP_025780561.1">
    <property type="nucleotide sequence ID" value="NZ_CP014869.1"/>
</dbReference>
<reference evidence="1 3" key="1">
    <citation type="submission" date="2014-11" db="EMBL/GenBank/DDBJ databases">
        <title>Draft Genome Sequence of Brevibacterium linens AE038-8.</title>
        <authorList>
            <person name="Maizel D."/>
            <person name="Utturkar S.M."/>
            <person name="Brown S.D."/>
            <person name="Ferrero M."/>
            <person name="Rosen B.P."/>
        </authorList>
    </citation>
    <scope>NUCLEOTIDE SEQUENCE [LARGE SCALE GENOMIC DNA]</scope>
    <source>
        <strain evidence="1 3">AE038-8</strain>
    </source>
</reference>
<dbReference type="Proteomes" id="UP000031488">
    <property type="component" value="Unassembled WGS sequence"/>
</dbReference>
<evidence type="ECO:0008006" key="5">
    <source>
        <dbReference type="Google" id="ProtNLM"/>
    </source>
</evidence>
<dbReference type="STRING" id="1703.BLSMQ_1900"/>
<evidence type="ECO:0000313" key="4">
    <source>
        <dbReference type="Proteomes" id="UP000234498"/>
    </source>
</evidence>
<dbReference type="PATRIC" id="fig|1703.6.peg.2440"/>
<evidence type="ECO:0000313" key="2">
    <source>
        <dbReference type="EMBL" id="SMX65752.1"/>
    </source>
</evidence>
<dbReference type="AlphaFoldDB" id="A0A0B9AMJ6"/>